<keyword evidence="9" id="KW-1185">Reference proteome</keyword>
<feature type="active site" evidence="6">
    <location>
        <position position="160"/>
    </location>
</feature>
<keyword evidence="1 6" id="KW-1277">Toxin-antitoxin system</keyword>
<evidence type="ECO:0000313" key="8">
    <source>
        <dbReference type="EMBL" id="BCB97070.1"/>
    </source>
</evidence>
<feature type="domain" description="DarT" evidence="7">
    <location>
        <begin position="4"/>
        <end position="207"/>
    </location>
</feature>
<dbReference type="GO" id="GO:0016779">
    <property type="term" value="F:nucleotidyltransferase activity"/>
    <property type="evidence" value="ECO:0007669"/>
    <property type="project" value="UniProtKB-UniRule"/>
</dbReference>
<keyword evidence="5 6" id="KW-0238">DNA-binding</keyword>
<evidence type="ECO:0000256" key="6">
    <source>
        <dbReference type="PROSITE-ProRule" id="PRU01362"/>
    </source>
</evidence>
<gene>
    <name evidence="8" type="ORF">JZK55_19920</name>
</gene>
<dbReference type="AlphaFoldDB" id="A0A7G1H2R3"/>
<sequence>MNSTFIYRITHYRNLPFILQNGIHCQNSNINDPNFIQIGFPSLIDKRNERQVPIEPSGTLADYVPFYFTVRSPMLYVIAMGNDPEVIKTPQEDIIYIVSSVEKLEGMKIKYVFTNRHAKLDYAQFYNKYADLKKLNWDIIESNKWGRQYGTERKEIKQAECLVYKHLPVTAIMGIGCKTEKMYNIINDMIERPSQDFFVTIKPEWYFEP</sequence>
<dbReference type="EMBL" id="AP022873">
    <property type="protein sequence ID" value="BCB97070.1"/>
    <property type="molecule type" value="Genomic_DNA"/>
</dbReference>
<dbReference type="KEGG" id="dtp:JZK55_19920"/>
<keyword evidence="2 6" id="KW-0328">Glycosyltransferase</keyword>
<dbReference type="GO" id="GO:0016757">
    <property type="term" value="F:glycosyltransferase activity"/>
    <property type="evidence" value="ECO:0007669"/>
    <property type="project" value="UniProtKB-UniRule"/>
</dbReference>
<evidence type="ECO:0000256" key="5">
    <source>
        <dbReference type="ARBA" id="ARBA00023125"/>
    </source>
</evidence>
<dbReference type="GO" id="GO:0003677">
    <property type="term" value="F:DNA binding"/>
    <property type="evidence" value="ECO:0007669"/>
    <property type="project" value="UniProtKB-UniRule"/>
</dbReference>
<evidence type="ECO:0000313" key="9">
    <source>
        <dbReference type="Proteomes" id="UP000516360"/>
    </source>
</evidence>
<comment type="catalytic activity">
    <reaction evidence="6">
        <text>a thymidine in DNA + NAD(+) = an N-(ADP-alpha-D-ribosyl)-thymidine in DNA + nicotinamide + H(+)</text>
        <dbReference type="Rhea" id="RHEA:71651"/>
        <dbReference type="Rhea" id="RHEA-COMP:13556"/>
        <dbReference type="Rhea" id="RHEA-COMP:18051"/>
        <dbReference type="ChEBI" id="CHEBI:15378"/>
        <dbReference type="ChEBI" id="CHEBI:17154"/>
        <dbReference type="ChEBI" id="CHEBI:57540"/>
        <dbReference type="ChEBI" id="CHEBI:137386"/>
        <dbReference type="ChEBI" id="CHEBI:191199"/>
    </reaction>
</comment>
<feature type="binding site" evidence="6">
    <location>
        <begin position="8"/>
        <end position="10"/>
    </location>
    <ligand>
        <name>NAD(+)</name>
        <dbReference type="ChEBI" id="CHEBI:57540"/>
    </ligand>
</feature>
<dbReference type="PROSITE" id="PS52018">
    <property type="entry name" value="DART"/>
    <property type="match status" value="1"/>
</dbReference>
<evidence type="ECO:0000256" key="1">
    <source>
        <dbReference type="ARBA" id="ARBA00022649"/>
    </source>
</evidence>
<evidence type="ECO:0000256" key="4">
    <source>
        <dbReference type="ARBA" id="ARBA00022695"/>
    </source>
</evidence>
<keyword evidence="4 6" id="KW-0548">Nucleotidyltransferase</keyword>
<keyword evidence="3 6" id="KW-0808">Transferase</keyword>
<comment type="similarity">
    <text evidence="6">Belongs to the DarT ADP-ribosyltransferase family.</text>
</comment>
<reference evidence="8 9" key="1">
    <citation type="submission" date="2020-03" db="EMBL/GenBank/DDBJ databases">
        <title>Complete genome sequences of two sulfur-disproportionating bacterial strains T55J and Mzg5.</title>
        <authorList>
            <person name="Umezawa K."/>
            <person name="Kojima H."/>
            <person name="Kato Y."/>
            <person name="Fukui M."/>
        </authorList>
    </citation>
    <scope>NUCLEOTIDE SEQUENCE [LARGE SCALE GENOMIC DNA]</scope>
    <source>
        <strain evidence="8 9">T55J</strain>
    </source>
</reference>
<feature type="binding site" evidence="6">
    <location>
        <position position="47"/>
    </location>
    <ligand>
        <name>NAD(+)</name>
        <dbReference type="ChEBI" id="CHEBI:57540"/>
    </ligand>
</feature>
<evidence type="ECO:0000256" key="2">
    <source>
        <dbReference type="ARBA" id="ARBA00022676"/>
    </source>
</evidence>
<proteinExistence type="inferred from homology"/>
<evidence type="ECO:0000259" key="7">
    <source>
        <dbReference type="PROSITE" id="PS52018"/>
    </source>
</evidence>
<dbReference type="InterPro" id="IPR029494">
    <property type="entry name" value="DarT"/>
</dbReference>
<accession>A0A7G1H2R3</accession>
<protein>
    <recommendedName>
        <fullName evidence="7">DarT domain-containing protein</fullName>
    </recommendedName>
</protein>
<name>A0A7G1H2R3_9BACT</name>
<comment type="caution">
    <text evidence="6">Lacks conserved residue(s) required for the propagation of feature annotation.</text>
</comment>
<dbReference type="RefSeq" id="WP_203472218.1">
    <property type="nucleotide sequence ID" value="NZ_AP022873.1"/>
</dbReference>
<evidence type="ECO:0000256" key="3">
    <source>
        <dbReference type="ARBA" id="ARBA00022679"/>
    </source>
</evidence>
<feature type="active site" description="Proton acceptor" evidence="6">
    <location>
        <position position="47"/>
    </location>
</feature>
<organism evidence="8 9">
    <name type="scientific">Dissulfurispira thermophila</name>
    <dbReference type="NCBI Taxonomy" id="2715679"/>
    <lineage>
        <taxon>Bacteria</taxon>
        <taxon>Pseudomonadati</taxon>
        <taxon>Nitrospirota</taxon>
        <taxon>Thermodesulfovibrionia</taxon>
        <taxon>Thermodesulfovibrionales</taxon>
        <taxon>Dissulfurispiraceae</taxon>
        <taxon>Dissulfurispira</taxon>
    </lineage>
</organism>
<dbReference type="Pfam" id="PF14487">
    <property type="entry name" value="DarT"/>
    <property type="match status" value="1"/>
</dbReference>
<dbReference type="Proteomes" id="UP000516360">
    <property type="component" value="Chromosome"/>
</dbReference>